<evidence type="ECO:0000313" key="2">
    <source>
        <dbReference type="Proteomes" id="UP001457282"/>
    </source>
</evidence>
<dbReference type="AlphaFoldDB" id="A0AAW1XKM8"/>
<reference evidence="1 2" key="1">
    <citation type="journal article" date="2023" name="G3 (Bethesda)">
        <title>A chromosome-length genome assembly and annotation of blackberry (Rubus argutus, cv. 'Hillquist').</title>
        <authorList>
            <person name="Bruna T."/>
            <person name="Aryal R."/>
            <person name="Dudchenko O."/>
            <person name="Sargent D.J."/>
            <person name="Mead D."/>
            <person name="Buti M."/>
            <person name="Cavallini A."/>
            <person name="Hytonen T."/>
            <person name="Andres J."/>
            <person name="Pham M."/>
            <person name="Weisz D."/>
            <person name="Mascagni F."/>
            <person name="Usai G."/>
            <person name="Natali L."/>
            <person name="Bassil N."/>
            <person name="Fernandez G.E."/>
            <person name="Lomsadze A."/>
            <person name="Armour M."/>
            <person name="Olukolu B."/>
            <person name="Poorten T."/>
            <person name="Britton C."/>
            <person name="Davik J."/>
            <person name="Ashrafi H."/>
            <person name="Aiden E.L."/>
            <person name="Borodovsky M."/>
            <person name="Worthington M."/>
        </authorList>
    </citation>
    <scope>NUCLEOTIDE SEQUENCE [LARGE SCALE GENOMIC DNA]</scope>
    <source>
        <strain evidence="1">PI 553951</strain>
    </source>
</reference>
<dbReference type="EMBL" id="JBEDUW010000003">
    <property type="protein sequence ID" value="KAK9936433.1"/>
    <property type="molecule type" value="Genomic_DNA"/>
</dbReference>
<sequence>MNKAPLTCAVVLGHVSRVRARGLQRQTWIFSVAPASVESETRVVVRQLHTVSTGYGGAFGLGVKLQSHENDVTNKKKMSLICPRHPSYIFYFLISSKG</sequence>
<keyword evidence="2" id="KW-1185">Reference proteome</keyword>
<proteinExistence type="predicted"/>
<accession>A0AAW1XKM8</accession>
<name>A0AAW1XKM8_RUBAR</name>
<gene>
    <name evidence="1" type="ORF">M0R45_013276</name>
</gene>
<comment type="caution">
    <text evidence="1">The sequence shown here is derived from an EMBL/GenBank/DDBJ whole genome shotgun (WGS) entry which is preliminary data.</text>
</comment>
<organism evidence="1 2">
    <name type="scientific">Rubus argutus</name>
    <name type="common">Southern blackberry</name>
    <dbReference type="NCBI Taxonomy" id="59490"/>
    <lineage>
        <taxon>Eukaryota</taxon>
        <taxon>Viridiplantae</taxon>
        <taxon>Streptophyta</taxon>
        <taxon>Embryophyta</taxon>
        <taxon>Tracheophyta</taxon>
        <taxon>Spermatophyta</taxon>
        <taxon>Magnoliopsida</taxon>
        <taxon>eudicotyledons</taxon>
        <taxon>Gunneridae</taxon>
        <taxon>Pentapetalae</taxon>
        <taxon>rosids</taxon>
        <taxon>fabids</taxon>
        <taxon>Rosales</taxon>
        <taxon>Rosaceae</taxon>
        <taxon>Rosoideae</taxon>
        <taxon>Rosoideae incertae sedis</taxon>
        <taxon>Rubus</taxon>
    </lineage>
</organism>
<evidence type="ECO:0000313" key="1">
    <source>
        <dbReference type="EMBL" id="KAK9936433.1"/>
    </source>
</evidence>
<protein>
    <submittedName>
        <fullName evidence="1">Uncharacterized protein</fullName>
    </submittedName>
</protein>
<dbReference type="Proteomes" id="UP001457282">
    <property type="component" value="Unassembled WGS sequence"/>
</dbReference>